<dbReference type="Pfam" id="PF01565">
    <property type="entry name" value="FAD_binding_4"/>
    <property type="match status" value="1"/>
</dbReference>
<dbReference type="GO" id="GO:0016491">
    <property type="term" value="F:oxidoreductase activity"/>
    <property type="evidence" value="ECO:0007669"/>
    <property type="project" value="UniProtKB-KW"/>
</dbReference>
<evidence type="ECO:0000313" key="7">
    <source>
        <dbReference type="Proteomes" id="UP000799770"/>
    </source>
</evidence>
<organism evidence="6 7">
    <name type="scientific">Lophiotrema nucula</name>
    <dbReference type="NCBI Taxonomy" id="690887"/>
    <lineage>
        <taxon>Eukaryota</taxon>
        <taxon>Fungi</taxon>
        <taxon>Dikarya</taxon>
        <taxon>Ascomycota</taxon>
        <taxon>Pezizomycotina</taxon>
        <taxon>Dothideomycetes</taxon>
        <taxon>Pleosporomycetidae</taxon>
        <taxon>Pleosporales</taxon>
        <taxon>Lophiotremataceae</taxon>
        <taxon>Lophiotrema</taxon>
    </lineage>
</organism>
<name>A0A6A5YF35_9PLEO</name>
<evidence type="ECO:0000256" key="3">
    <source>
        <dbReference type="ARBA" id="ARBA00022827"/>
    </source>
</evidence>
<dbReference type="GO" id="GO:0071949">
    <property type="term" value="F:FAD binding"/>
    <property type="evidence" value="ECO:0007669"/>
    <property type="project" value="InterPro"/>
</dbReference>
<dbReference type="PANTHER" id="PTHR42973">
    <property type="entry name" value="BINDING OXIDOREDUCTASE, PUTATIVE (AFU_ORTHOLOGUE AFUA_1G17690)-RELATED"/>
    <property type="match status" value="1"/>
</dbReference>
<feature type="domain" description="FAD-binding PCMH-type" evidence="5">
    <location>
        <begin position="18"/>
        <end position="191"/>
    </location>
</feature>
<dbReference type="InterPro" id="IPR050416">
    <property type="entry name" value="FAD-linked_Oxidoreductase"/>
</dbReference>
<dbReference type="EMBL" id="ML977384">
    <property type="protein sequence ID" value="KAF2105314.1"/>
    <property type="molecule type" value="Genomic_DNA"/>
</dbReference>
<dbReference type="PANTHER" id="PTHR42973:SF15">
    <property type="entry name" value="FAD-BINDING PCMH-TYPE DOMAIN-CONTAINING PROTEIN"/>
    <property type="match status" value="1"/>
</dbReference>
<dbReference type="Pfam" id="PF08031">
    <property type="entry name" value="BBE"/>
    <property type="match status" value="1"/>
</dbReference>
<keyword evidence="2" id="KW-0285">Flavoprotein</keyword>
<dbReference type="PROSITE" id="PS51387">
    <property type="entry name" value="FAD_PCMH"/>
    <property type="match status" value="1"/>
</dbReference>
<sequence length="454" mass="48483">MSSDSGYSNLIKPYNLRLQYTPAVIVLPTTNQHVQDAVVCAAQAGLRVQAKSGGHSYASFSSGGKDGSMIISLESFNSIALDSSSGIAKVGGGVRLGNLADGIWTQGKKALSHGTCPGVGIGGHSTHGGYGHTSRNWGLAMDAIVKADVVLANGTLITTSTTQNPEVYWGIRGAADSLGIVTNFYLLSRNAPSSITYFEVQWSGIWNTKASFTNTFLHLQDFAKNASVTDSRISFGVYMDGYGTFSPSGAFFGTVDEFNSKIKPEFIRGLTAPTNFIVQSYSWYDYLVKVSGASTIKVPLTGYDQHDTFFAKSLTVPESAGLTSASLGALYDYVKKGTSVDYYMIVNLYGGPGSAINSKNTDFAAYSDRDSLWVFQNYGIGADSMPFINGLNSAITTAQSQTSFGAYLNYVDPSLDAATAHKLYYGDAVYTRLLALKKSIDPKGVFWNPQAVGA</sequence>
<keyword evidence="3" id="KW-0274">FAD</keyword>
<evidence type="ECO:0000259" key="5">
    <source>
        <dbReference type="PROSITE" id="PS51387"/>
    </source>
</evidence>
<dbReference type="SUPFAM" id="SSF56176">
    <property type="entry name" value="FAD-binding/transporter-associated domain-like"/>
    <property type="match status" value="1"/>
</dbReference>
<keyword evidence="4" id="KW-0560">Oxidoreductase</keyword>
<protein>
    <recommendedName>
        <fullName evidence="5">FAD-binding PCMH-type domain-containing protein</fullName>
    </recommendedName>
</protein>
<dbReference type="OrthoDB" id="407275at2759"/>
<comment type="similarity">
    <text evidence="1">Belongs to the oxygen-dependent FAD-linked oxidoreductase family.</text>
</comment>
<dbReference type="InterPro" id="IPR016169">
    <property type="entry name" value="FAD-bd_PCMH_sub2"/>
</dbReference>
<evidence type="ECO:0000256" key="1">
    <source>
        <dbReference type="ARBA" id="ARBA00005466"/>
    </source>
</evidence>
<proteinExistence type="inferred from homology"/>
<evidence type="ECO:0000256" key="4">
    <source>
        <dbReference type="ARBA" id="ARBA00023002"/>
    </source>
</evidence>
<gene>
    <name evidence="6" type="ORF">BDV96DRAFT_655729</name>
</gene>
<dbReference type="Proteomes" id="UP000799770">
    <property type="component" value="Unassembled WGS sequence"/>
</dbReference>
<evidence type="ECO:0000313" key="6">
    <source>
        <dbReference type="EMBL" id="KAF2105314.1"/>
    </source>
</evidence>
<dbReference type="InterPro" id="IPR016166">
    <property type="entry name" value="FAD-bd_PCMH"/>
</dbReference>
<dbReference type="InterPro" id="IPR006094">
    <property type="entry name" value="Oxid_FAD_bind_N"/>
</dbReference>
<evidence type="ECO:0000256" key="2">
    <source>
        <dbReference type="ARBA" id="ARBA00022630"/>
    </source>
</evidence>
<reference evidence="6" key="1">
    <citation type="journal article" date="2020" name="Stud. Mycol.">
        <title>101 Dothideomycetes genomes: a test case for predicting lifestyles and emergence of pathogens.</title>
        <authorList>
            <person name="Haridas S."/>
            <person name="Albert R."/>
            <person name="Binder M."/>
            <person name="Bloem J."/>
            <person name="Labutti K."/>
            <person name="Salamov A."/>
            <person name="Andreopoulos B."/>
            <person name="Baker S."/>
            <person name="Barry K."/>
            <person name="Bills G."/>
            <person name="Bluhm B."/>
            <person name="Cannon C."/>
            <person name="Castanera R."/>
            <person name="Culley D."/>
            <person name="Daum C."/>
            <person name="Ezra D."/>
            <person name="Gonzalez J."/>
            <person name="Henrissat B."/>
            <person name="Kuo A."/>
            <person name="Liang C."/>
            <person name="Lipzen A."/>
            <person name="Lutzoni F."/>
            <person name="Magnuson J."/>
            <person name="Mondo S."/>
            <person name="Nolan M."/>
            <person name="Ohm R."/>
            <person name="Pangilinan J."/>
            <person name="Park H.-J."/>
            <person name="Ramirez L."/>
            <person name="Alfaro M."/>
            <person name="Sun H."/>
            <person name="Tritt A."/>
            <person name="Yoshinaga Y."/>
            <person name="Zwiers L.-H."/>
            <person name="Turgeon B."/>
            <person name="Goodwin S."/>
            <person name="Spatafora J."/>
            <person name="Crous P."/>
            <person name="Grigoriev I."/>
        </authorList>
    </citation>
    <scope>NUCLEOTIDE SEQUENCE</scope>
    <source>
        <strain evidence="6">CBS 627.86</strain>
    </source>
</reference>
<dbReference type="Gene3D" id="3.30.465.10">
    <property type="match status" value="1"/>
</dbReference>
<dbReference type="InterPro" id="IPR012951">
    <property type="entry name" value="BBE"/>
</dbReference>
<keyword evidence="7" id="KW-1185">Reference proteome</keyword>
<dbReference type="Gene3D" id="3.40.462.20">
    <property type="match status" value="1"/>
</dbReference>
<accession>A0A6A5YF35</accession>
<dbReference type="AlphaFoldDB" id="A0A6A5YF35"/>
<dbReference type="InterPro" id="IPR036318">
    <property type="entry name" value="FAD-bd_PCMH-like_sf"/>
</dbReference>